<dbReference type="InterPro" id="IPR004358">
    <property type="entry name" value="Sig_transdc_His_kin-like_C"/>
</dbReference>
<keyword evidence="8" id="KW-0547">Nucleotide-binding</keyword>
<evidence type="ECO:0000256" key="3">
    <source>
        <dbReference type="ARBA" id="ARBA00012438"/>
    </source>
</evidence>
<dbReference type="EMBL" id="CP021112">
    <property type="protein sequence ID" value="ARP98863.1"/>
    <property type="molecule type" value="Genomic_DNA"/>
</dbReference>
<evidence type="ECO:0000256" key="13">
    <source>
        <dbReference type="ARBA" id="ARBA00023136"/>
    </source>
</evidence>
<dbReference type="Gene3D" id="1.10.287.130">
    <property type="match status" value="1"/>
</dbReference>
<dbReference type="RefSeq" id="WP_086087275.1">
    <property type="nucleotide sequence ID" value="NZ_CP021112.1"/>
</dbReference>
<dbReference type="SUPFAM" id="SSF55874">
    <property type="entry name" value="ATPase domain of HSP90 chaperone/DNA topoisomerase II/histidine kinase"/>
    <property type="match status" value="1"/>
</dbReference>
<evidence type="ECO:0000256" key="6">
    <source>
        <dbReference type="ARBA" id="ARBA00022679"/>
    </source>
</evidence>
<evidence type="ECO:0000256" key="11">
    <source>
        <dbReference type="ARBA" id="ARBA00022989"/>
    </source>
</evidence>
<sequence>MTEPGRSLSESVTAVTQSPSWLVRGALGVALVVLFVALEWLSSLHEFMSVPITPWNPGLGVVFAFMLLSGPVYCLALFIGVIIAETLVVGTTLQWPLIIAIAAIIALVYGVAAAVTRLVLQLDAGLYHLRDLFVLLAVAVTAALLTSALVALLLLIDDRIALDNILTASTPLLVGDIIGIAVITPLILRLVMLSQGRASLSGYSRPFAVEVILFVGFVCGALWVILGGEGGSGLKYFYLLFVPVVLAAVRDGFDGACVALAVTQFALVGLMHYFGYDAQTFTEMQTLMLVLTGTGLVVGAVVSERQNAAHRMQIAEQRLREKEAEADQAARFSLVSGMAAALAHELNQPMTAARALARSVQHLLEGNAPDLPRANSNITNVIAQIDHASGVMRRMRDFLRRGRPHVSTFDVSEMLHDTVALARPDANARGIDLIILPGEKLPLAHGDRIQLQQVVLNLVKNAMEALTEAKRKDGQIQLAASEASAPSRIEISVSDNGPGVTPELAKSLFEPLTTSKHEGLGLGLSISQTIVESHGGRIWLQSGEPGQTEFRFSLPLEVAHDPQ</sequence>
<dbReference type="SUPFAM" id="SSF47384">
    <property type="entry name" value="Homodimeric domain of signal transducing histidine kinase"/>
    <property type="match status" value="1"/>
</dbReference>
<dbReference type="GO" id="GO:0000155">
    <property type="term" value="F:phosphorelay sensor kinase activity"/>
    <property type="evidence" value="ECO:0007669"/>
    <property type="project" value="InterPro"/>
</dbReference>
<dbReference type="PANTHER" id="PTHR43065">
    <property type="entry name" value="SENSOR HISTIDINE KINASE"/>
    <property type="match status" value="1"/>
</dbReference>
<dbReference type="Pfam" id="PF05231">
    <property type="entry name" value="MASE1"/>
    <property type="match status" value="1"/>
</dbReference>
<dbReference type="STRING" id="1235591.CAK95_07070"/>
<dbReference type="CDD" id="cd00082">
    <property type="entry name" value="HisKA"/>
    <property type="match status" value="1"/>
</dbReference>
<evidence type="ECO:0000256" key="10">
    <source>
        <dbReference type="ARBA" id="ARBA00022840"/>
    </source>
</evidence>
<evidence type="ECO:0000313" key="15">
    <source>
        <dbReference type="Proteomes" id="UP000194137"/>
    </source>
</evidence>
<reference evidence="14 15" key="1">
    <citation type="submission" date="2017-05" db="EMBL/GenBank/DDBJ databases">
        <title>Full genome sequence of Pseudorhodoplanes sinuspersici.</title>
        <authorList>
            <person name="Dastgheib S.M.M."/>
            <person name="Shavandi M."/>
            <person name="Tirandaz H."/>
        </authorList>
    </citation>
    <scope>NUCLEOTIDE SEQUENCE [LARGE SCALE GENOMIC DNA]</scope>
    <source>
        <strain evidence="14 15">RIPI110</strain>
    </source>
</reference>
<dbReference type="OrthoDB" id="9795133at2"/>
<evidence type="ECO:0000256" key="7">
    <source>
        <dbReference type="ARBA" id="ARBA00022692"/>
    </source>
</evidence>
<evidence type="ECO:0000256" key="9">
    <source>
        <dbReference type="ARBA" id="ARBA00022777"/>
    </source>
</evidence>
<comment type="catalytic activity">
    <reaction evidence="1">
        <text>ATP + protein L-histidine = ADP + protein N-phospho-L-histidine.</text>
        <dbReference type="EC" id="2.7.13.3"/>
    </reaction>
</comment>
<keyword evidence="6" id="KW-0808">Transferase</keyword>
<accession>A0A1W6ZN85</accession>
<evidence type="ECO:0000256" key="2">
    <source>
        <dbReference type="ARBA" id="ARBA00004651"/>
    </source>
</evidence>
<dbReference type="InterPro" id="IPR007895">
    <property type="entry name" value="MASE1"/>
</dbReference>
<name>A0A1W6ZN85_9HYPH</name>
<gene>
    <name evidence="14" type="ORF">CAK95_07070</name>
</gene>
<proteinExistence type="predicted"/>
<keyword evidence="5" id="KW-0597">Phosphoprotein</keyword>
<dbReference type="GO" id="GO:0005886">
    <property type="term" value="C:plasma membrane"/>
    <property type="evidence" value="ECO:0007669"/>
    <property type="project" value="UniProtKB-SubCell"/>
</dbReference>
<dbReference type="Pfam" id="PF02518">
    <property type="entry name" value="HATPase_c"/>
    <property type="match status" value="1"/>
</dbReference>
<protein>
    <recommendedName>
        <fullName evidence="3">histidine kinase</fullName>
        <ecNumber evidence="3">2.7.13.3</ecNumber>
    </recommendedName>
</protein>
<dbReference type="InterPro" id="IPR003661">
    <property type="entry name" value="HisK_dim/P_dom"/>
</dbReference>
<dbReference type="PANTHER" id="PTHR43065:SF10">
    <property type="entry name" value="PEROXIDE STRESS-ACTIVATED HISTIDINE KINASE MAK3"/>
    <property type="match status" value="1"/>
</dbReference>
<evidence type="ECO:0000256" key="4">
    <source>
        <dbReference type="ARBA" id="ARBA00022475"/>
    </source>
</evidence>
<dbReference type="SMART" id="SM00387">
    <property type="entry name" value="HATPase_c"/>
    <property type="match status" value="1"/>
</dbReference>
<keyword evidence="13" id="KW-0472">Membrane</keyword>
<comment type="subcellular location">
    <subcellularLocation>
        <location evidence="2">Cell membrane</location>
        <topology evidence="2">Multi-pass membrane protein</topology>
    </subcellularLocation>
</comment>
<keyword evidence="15" id="KW-1185">Reference proteome</keyword>
<dbReference type="InterPro" id="IPR036890">
    <property type="entry name" value="HATPase_C_sf"/>
</dbReference>
<keyword evidence="7" id="KW-0812">Transmembrane</keyword>
<dbReference type="GO" id="GO:0005524">
    <property type="term" value="F:ATP binding"/>
    <property type="evidence" value="ECO:0007669"/>
    <property type="project" value="UniProtKB-KW"/>
</dbReference>
<evidence type="ECO:0000256" key="1">
    <source>
        <dbReference type="ARBA" id="ARBA00000085"/>
    </source>
</evidence>
<dbReference type="AlphaFoldDB" id="A0A1W6ZN85"/>
<keyword evidence="12" id="KW-0902">Two-component regulatory system</keyword>
<dbReference type="PRINTS" id="PR00344">
    <property type="entry name" value="BCTRLSENSOR"/>
</dbReference>
<keyword evidence="9" id="KW-0418">Kinase</keyword>
<keyword evidence="4" id="KW-1003">Cell membrane</keyword>
<organism evidence="14 15">
    <name type="scientific">Pseudorhodoplanes sinuspersici</name>
    <dbReference type="NCBI Taxonomy" id="1235591"/>
    <lineage>
        <taxon>Bacteria</taxon>
        <taxon>Pseudomonadati</taxon>
        <taxon>Pseudomonadota</taxon>
        <taxon>Alphaproteobacteria</taxon>
        <taxon>Hyphomicrobiales</taxon>
        <taxon>Pseudorhodoplanes</taxon>
    </lineage>
</organism>
<dbReference type="PROSITE" id="PS50109">
    <property type="entry name" value="HIS_KIN"/>
    <property type="match status" value="1"/>
</dbReference>
<evidence type="ECO:0000256" key="12">
    <source>
        <dbReference type="ARBA" id="ARBA00023012"/>
    </source>
</evidence>
<dbReference type="InterPro" id="IPR003594">
    <property type="entry name" value="HATPase_dom"/>
</dbReference>
<dbReference type="Gene3D" id="3.30.565.10">
    <property type="entry name" value="Histidine kinase-like ATPase, C-terminal domain"/>
    <property type="match status" value="1"/>
</dbReference>
<dbReference type="Proteomes" id="UP000194137">
    <property type="component" value="Chromosome"/>
</dbReference>
<evidence type="ECO:0000256" key="5">
    <source>
        <dbReference type="ARBA" id="ARBA00022553"/>
    </source>
</evidence>
<dbReference type="InterPro" id="IPR036097">
    <property type="entry name" value="HisK_dim/P_sf"/>
</dbReference>
<dbReference type="InterPro" id="IPR005467">
    <property type="entry name" value="His_kinase_dom"/>
</dbReference>
<dbReference type="EC" id="2.7.13.3" evidence="3"/>
<evidence type="ECO:0000313" key="14">
    <source>
        <dbReference type="EMBL" id="ARP98863.1"/>
    </source>
</evidence>
<keyword evidence="11" id="KW-1133">Transmembrane helix</keyword>
<evidence type="ECO:0000256" key="8">
    <source>
        <dbReference type="ARBA" id="ARBA00022741"/>
    </source>
</evidence>
<keyword evidence="10" id="KW-0067">ATP-binding</keyword>
<dbReference type="KEGG" id="psin:CAK95_07070"/>